<protein>
    <submittedName>
        <fullName evidence="1">Uncharacterized protein</fullName>
    </submittedName>
</protein>
<evidence type="ECO:0000313" key="2">
    <source>
        <dbReference type="Proteomes" id="UP000799755"/>
    </source>
</evidence>
<dbReference type="Proteomes" id="UP000799755">
    <property type="component" value="Unassembled WGS sequence"/>
</dbReference>
<dbReference type="EMBL" id="MU003498">
    <property type="protein sequence ID" value="KAF2474394.1"/>
    <property type="molecule type" value="Genomic_DNA"/>
</dbReference>
<proteinExistence type="predicted"/>
<gene>
    <name evidence="1" type="ORF">BDR25DRAFT_392085</name>
</gene>
<sequence length="621" mass="68851">MNAELEIQTFEPVSFEMRSPRGNVNVLLDILSKVLETWLLNRIGAVLTCRWTGLLCGIEAILSDRKRSRKKVPQATIYHLDERECLIKGGRIAILMKHRLTRWALARASFSYEVLSLFDAKVAQVTLPNTPQCSTVSDLLLLFLHSWSQPISTVVQSHLINPQPIPTNINILSPSLLQPHFINPTVQFSGRTHGIHSPSWFANEVVNLDLISSAAPAIVESQRNIQHSPSKSLPLTTIPKFPPSVYFSGRIHLPRPQPIHSLPTPCQPSITPPILSVGLRGTSSLFDISIMWVNGLLTRECGPRFGKDAVIPGAGLLFRVVLSRGFWDQNRVSDESMDTINHGLGGFDLIFVWRRYNMKSDFMFPATFATTKPPSLPPILSITTPQPPPPQSPISAVFNPFPPSLTAIIVRPNPTWISTIPISSGIHSFLVGVLDEAVGSERYLGGFTEVIRMSKLDGLPKDVVGSVFILEDADLHESMPCGDGPSPVPSTKSMDAMIPSMPAVLSYYVSAVAYILAPFSYTPIRANKFNPNLGCSIHQIFRRRYGLFPLSILSNIILPSSVRSFDASSPVDMGFAENLCQLNGGFWGFFQYCENPSRILYYFKVPSSYSIPHMQLHDELK</sequence>
<name>A0ACB6R501_9PLEO</name>
<keyword evidence="2" id="KW-1185">Reference proteome</keyword>
<comment type="caution">
    <text evidence="1">The sequence shown here is derived from an EMBL/GenBank/DDBJ whole genome shotgun (WGS) entry which is preliminary data.</text>
</comment>
<organism evidence="1 2">
    <name type="scientific">Lindgomyces ingoldianus</name>
    <dbReference type="NCBI Taxonomy" id="673940"/>
    <lineage>
        <taxon>Eukaryota</taxon>
        <taxon>Fungi</taxon>
        <taxon>Dikarya</taxon>
        <taxon>Ascomycota</taxon>
        <taxon>Pezizomycotina</taxon>
        <taxon>Dothideomycetes</taxon>
        <taxon>Pleosporomycetidae</taxon>
        <taxon>Pleosporales</taxon>
        <taxon>Lindgomycetaceae</taxon>
        <taxon>Lindgomyces</taxon>
    </lineage>
</organism>
<evidence type="ECO:0000313" key="1">
    <source>
        <dbReference type="EMBL" id="KAF2474394.1"/>
    </source>
</evidence>
<accession>A0ACB6R501</accession>
<reference evidence="1" key="1">
    <citation type="journal article" date="2020" name="Stud. Mycol.">
        <title>101 Dothideomycetes genomes: a test case for predicting lifestyles and emergence of pathogens.</title>
        <authorList>
            <person name="Haridas S."/>
            <person name="Albert R."/>
            <person name="Binder M."/>
            <person name="Bloem J."/>
            <person name="Labutti K."/>
            <person name="Salamov A."/>
            <person name="Andreopoulos B."/>
            <person name="Baker S."/>
            <person name="Barry K."/>
            <person name="Bills G."/>
            <person name="Bluhm B."/>
            <person name="Cannon C."/>
            <person name="Castanera R."/>
            <person name="Culley D."/>
            <person name="Daum C."/>
            <person name="Ezra D."/>
            <person name="Gonzalez J."/>
            <person name="Henrissat B."/>
            <person name="Kuo A."/>
            <person name="Liang C."/>
            <person name="Lipzen A."/>
            <person name="Lutzoni F."/>
            <person name="Magnuson J."/>
            <person name="Mondo S."/>
            <person name="Nolan M."/>
            <person name="Ohm R."/>
            <person name="Pangilinan J."/>
            <person name="Park H.-J."/>
            <person name="Ramirez L."/>
            <person name="Alfaro M."/>
            <person name="Sun H."/>
            <person name="Tritt A."/>
            <person name="Yoshinaga Y."/>
            <person name="Zwiers L.-H."/>
            <person name="Turgeon B."/>
            <person name="Goodwin S."/>
            <person name="Spatafora J."/>
            <person name="Crous P."/>
            <person name="Grigoriev I."/>
        </authorList>
    </citation>
    <scope>NUCLEOTIDE SEQUENCE</scope>
    <source>
        <strain evidence="1">ATCC 200398</strain>
    </source>
</reference>